<dbReference type="eggNOG" id="COG0221">
    <property type="taxonomic scope" value="Bacteria"/>
</dbReference>
<dbReference type="EMBL" id="CP000473">
    <property type="protein sequence ID" value="ABJ84013.1"/>
    <property type="molecule type" value="Genomic_DNA"/>
</dbReference>
<keyword evidence="5" id="KW-0460">Magnesium</keyword>
<dbReference type="GO" id="GO:0006796">
    <property type="term" value="P:phosphate-containing compound metabolic process"/>
    <property type="evidence" value="ECO:0007669"/>
    <property type="project" value="InterPro"/>
</dbReference>
<dbReference type="EC" id="3.6.1.1" evidence="2"/>
<name>Q022T7_SOLUE</name>
<evidence type="ECO:0000256" key="4">
    <source>
        <dbReference type="ARBA" id="ARBA00022801"/>
    </source>
</evidence>
<dbReference type="AlphaFoldDB" id="Q022T7"/>
<evidence type="ECO:0000256" key="2">
    <source>
        <dbReference type="ARBA" id="ARBA00012146"/>
    </source>
</evidence>
<dbReference type="HOGENOM" id="CLU_073198_1_1_0"/>
<gene>
    <name evidence="6" type="ordered locus">Acid_3034</name>
</gene>
<dbReference type="STRING" id="234267.Acid_3034"/>
<sequence length="180" mass="20082">MADLTTLPNQLDPSNSTCRAIIETPKGSRNKFDYDPDSNLFILAGLLPEGMMFPFDFGFIPSTHGEDGDPLDIMVLMDAPAHVGCLIDVRIIGIIEADQTQDGKTERNSRILGAAIHSYEHENLMTVSDVSKTLLSQVEEFFVSYNKQRGKRFRITDTGGPKKALRYLKKGIRAYQDAKK</sequence>
<evidence type="ECO:0000256" key="5">
    <source>
        <dbReference type="ARBA" id="ARBA00022842"/>
    </source>
</evidence>
<keyword evidence="4" id="KW-0378">Hydrolase</keyword>
<organism evidence="6">
    <name type="scientific">Solibacter usitatus (strain Ellin6076)</name>
    <dbReference type="NCBI Taxonomy" id="234267"/>
    <lineage>
        <taxon>Bacteria</taxon>
        <taxon>Pseudomonadati</taxon>
        <taxon>Acidobacteriota</taxon>
        <taxon>Terriglobia</taxon>
        <taxon>Bryobacterales</taxon>
        <taxon>Solibacteraceae</taxon>
        <taxon>Candidatus Solibacter</taxon>
    </lineage>
</organism>
<dbReference type="InterPro" id="IPR036649">
    <property type="entry name" value="Pyrophosphatase_sf"/>
</dbReference>
<dbReference type="GO" id="GO:0000287">
    <property type="term" value="F:magnesium ion binding"/>
    <property type="evidence" value="ECO:0007669"/>
    <property type="project" value="InterPro"/>
</dbReference>
<reference evidence="6" key="1">
    <citation type="submission" date="2006-10" db="EMBL/GenBank/DDBJ databases">
        <title>Complete sequence of Solibacter usitatus Ellin6076.</title>
        <authorList>
            <consortium name="US DOE Joint Genome Institute"/>
            <person name="Copeland A."/>
            <person name="Lucas S."/>
            <person name="Lapidus A."/>
            <person name="Barry K."/>
            <person name="Detter J.C."/>
            <person name="Glavina del Rio T."/>
            <person name="Hammon N."/>
            <person name="Israni S."/>
            <person name="Dalin E."/>
            <person name="Tice H."/>
            <person name="Pitluck S."/>
            <person name="Thompson L.S."/>
            <person name="Brettin T."/>
            <person name="Bruce D."/>
            <person name="Han C."/>
            <person name="Tapia R."/>
            <person name="Gilna P."/>
            <person name="Schmutz J."/>
            <person name="Larimer F."/>
            <person name="Land M."/>
            <person name="Hauser L."/>
            <person name="Kyrpides N."/>
            <person name="Mikhailova N."/>
            <person name="Janssen P.H."/>
            <person name="Kuske C.R."/>
            <person name="Richardson P."/>
        </authorList>
    </citation>
    <scope>NUCLEOTIDE SEQUENCE</scope>
    <source>
        <strain evidence="6">Ellin6076</strain>
    </source>
</reference>
<dbReference type="SUPFAM" id="SSF50324">
    <property type="entry name" value="Inorganic pyrophosphatase"/>
    <property type="match status" value="1"/>
</dbReference>
<evidence type="ECO:0000313" key="6">
    <source>
        <dbReference type="EMBL" id="ABJ84013.1"/>
    </source>
</evidence>
<comment type="cofactor">
    <cofactor evidence="1">
        <name>Mg(2+)</name>
        <dbReference type="ChEBI" id="CHEBI:18420"/>
    </cofactor>
</comment>
<keyword evidence="3" id="KW-0479">Metal-binding</keyword>
<dbReference type="OrthoDB" id="5187599at2"/>
<protein>
    <recommendedName>
        <fullName evidence="2">inorganic diphosphatase</fullName>
        <ecNumber evidence="2">3.6.1.1</ecNumber>
    </recommendedName>
</protein>
<dbReference type="PROSITE" id="PS00387">
    <property type="entry name" value="PPASE"/>
    <property type="match status" value="1"/>
</dbReference>
<evidence type="ECO:0000256" key="3">
    <source>
        <dbReference type="ARBA" id="ARBA00022723"/>
    </source>
</evidence>
<dbReference type="Pfam" id="PF00719">
    <property type="entry name" value="Pyrophosphatase"/>
    <property type="match status" value="1"/>
</dbReference>
<dbReference type="GO" id="GO:0004427">
    <property type="term" value="F:inorganic diphosphate phosphatase activity"/>
    <property type="evidence" value="ECO:0007669"/>
    <property type="project" value="UniProtKB-EC"/>
</dbReference>
<accession>Q022T7</accession>
<proteinExistence type="predicted"/>
<dbReference type="Gene3D" id="3.90.80.10">
    <property type="entry name" value="Inorganic pyrophosphatase"/>
    <property type="match status" value="1"/>
</dbReference>
<evidence type="ECO:0000256" key="1">
    <source>
        <dbReference type="ARBA" id="ARBA00001946"/>
    </source>
</evidence>
<dbReference type="InParanoid" id="Q022T7"/>
<dbReference type="KEGG" id="sus:Acid_3034"/>
<dbReference type="GO" id="GO:0005737">
    <property type="term" value="C:cytoplasm"/>
    <property type="evidence" value="ECO:0007669"/>
    <property type="project" value="InterPro"/>
</dbReference>
<dbReference type="PANTHER" id="PTHR10286">
    <property type="entry name" value="INORGANIC PYROPHOSPHATASE"/>
    <property type="match status" value="1"/>
</dbReference>
<dbReference type="InterPro" id="IPR008162">
    <property type="entry name" value="Pyrophosphatase"/>
</dbReference>